<feature type="domain" description="K Homology" evidence="2">
    <location>
        <begin position="1"/>
        <end position="68"/>
    </location>
</feature>
<organism evidence="3 4">
    <name type="scientific">Astrephomene gubernaculifera</name>
    <dbReference type="NCBI Taxonomy" id="47775"/>
    <lineage>
        <taxon>Eukaryota</taxon>
        <taxon>Viridiplantae</taxon>
        <taxon>Chlorophyta</taxon>
        <taxon>core chlorophytes</taxon>
        <taxon>Chlorophyceae</taxon>
        <taxon>CS clade</taxon>
        <taxon>Chlamydomonadales</taxon>
        <taxon>Astrephomenaceae</taxon>
        <taxon>Astrephomene</taxon>
    </lineage>
</organism>
<dbReference type="AlphaFoldDB" id="A0AAD3DQ88"/>
<feature type="compositionally biased region" description="Low complexity" evidence="1">
    <location>
        <begin position="285"/>
        <end position="308"/>
    </location>
</feature>
<dbReference type="GO" id="GO:0003676">
    <property type="term" value="F:nucleic acid binding"/>
    <property type="evidence" value="ECO:0007669"/>
    <property type="project" value="InterPro"/>
</dbReference>
<evidence type="ECO:0000259" key="2">
    <source>
        <dbReference type="SMART" id="SM00322"/>
    </source>
</evidence>
<dbReference type="CDD" id="cd00105">
    <property type="entry name" value="KH-I"/>
    <property type="match status" value="1"/>
</dbReference>
<proteinExistence type="predicted"/>
<comment type="caution">
    <text evidence="3">The sequence shown here is derived from an EMBL/GenBank/DDBJ whole genome shotgun (WGS) entry which is preliminary data.</text>
</comment>
<gene>
    <name evidence="3" type="ORF">Agub_g6266</name>
</gene>
<dbReference type="EMBL" id="BMAR01000009">
    <property type="protein sequence ID" value="GFR44957.1"/>
    <property type="molecule type" value="Genomic_DNA"/>
</dbReference>
<evidence type="ECO:0000256" key="1">
    <source>
        <dbReference type="SAM" id="MobiDB-lite"/>
    </source>
</evidence>
<evidence type="ECO:0000313" key="3">
    <source>
        <dbReference type="EMBL" id="GFR44957.1"/>
    </source>
</evidence>
<accession>A0AAD3DQ88</accession>
<reference evidence="3 4" key="1">
    <citation type="journal article" date="2021" name="Sci. Rep.">
        <title>Genome sequencing of the multicellular alga Astrephomene provides insights into convergent evolution of germ-soma differentiation.</title>
        <authorList>
            <person name="Yamashita S."/>
            <person name="Yamamoto K."/>
            <person name="Matsuzaki R."/>
            <person name="Suzuki S."/>
            <person name="Yamaguchi H."/>
            <person name="Hirooka S."/>
            <person name="Minakuchi Y."/>
            <person name="Miyagishima S."/>
            <person name="Kawachi M."/>
            <person name="Toyoda A."/>
            <person name="Nozaki H."/>
        </authorList>
    </citation>
    <scope>NUCLEOTIDE SEQUENCE [LARGE SCALE GENOMIC DNA]</scope>
    <source>
        <strain evidence="3 4">NIES-4017</strain>
    </source>
</reference>
<keyword evidence="4" id="KW-1185">Reference proteome</keyword>
<feature type="region of interest" description="Disordered" evidence="1">
    <location>
        <begin position="285"/>
        <end position="316"/>
    </location>
</feature>
<dbReference type="Proteomes" id="UP001054857">
    <property type="component" value="Unassembled WGS sequence"/>
</dbReference>
<evidence type="ECO:0000313" key="4">
    <source>
        <dbReference type="Proteomes" id="UP001054857"/>
    </source>
</evidence>
<dbReference type="InterPro" id="IPR004087">
    <property type="entry name" value="KH_dom"/>
</dbReference>
<dbReference type="SMART" id="SM00322">
    <property type="entry name" value="KH"/>
    <property type="match status" value="1"/>
</dbReference>
<sequence>MSYQAKVPLPREVPAGAIFGRQGRNVRWLQTQAGPGTRIFVDPNGITINATSRQSLERAVILLRKQLQANIAMGSQAYPHPARVDFVLLGSAKGADDNVRFVARHGDEVARQTGRREQLFSLAPSCIPQGDTGSTTLDVGTNIHECGYIFTSNCNRRTTGASHAAMATAVDPNEGLSSQEQLLLRVHNSDSLEAVAAALSAAVHSAAGVQPPFGLLKLRFNLGTQFFYNLGDLELCGAVSPTCLQDVGSYAKGKVRSVYGNSVPEATVHRLIALLTGEPAAAEAGAAGTGPANAAAGAGGSSDSSGNDNSGGGSSGGGSGMGFVRLDSATSAMLHVINQELNVHYAIVLQLGEGGDTDVRLERLESSTSKFHFVSLLAGGPLDLRVKMMGQHPDLQDATAREVADHIVRRCREDGFTAFLADPSSYLPTGRHLYCDTVRKRCRTFYTGVIQAPGGSSSHPVEVVVQRIQEVTQPNQQPYTHNKGGLSPPTAHIEVGGALP</sequence>
<feature type="region of interest" description="Disordered" evidence="1">
    <location>
        <begin position="475"/>
        <end position="500"/>
    </location>
</feature>
<feature type="non-terminal residue" evidence="3">
    <location>
        <position position="1"/>
    </location>
</feature>
<name>A0AAD3DQ88_9CHLO</name>
<protein>
    <recommendedName>
        <fullName evidence="2">K Homology domain-containing protein</fullName>
    </recommendedName>
</protein>